<dbReference type="Gene3D" id="1.10.510.10">
    <property type="entry name" value="Transferase(Phosphotransferase) domain 1"/>
    <property type="match status" value="1"/>
</dbReference>
<dbReference type="PROSITE" id="PS00108">
    <property type="entry name" value="PROTEIN_KINASE_ST"/>
    <property type="match status" value="1"/>
</dbReference>
<keyword evidence="7" id="KW-0067">ATP-binding</keyword>
<dbReference type="InterPro" id="IPR008271">
    <property type="entry name" value="Ser/Thr_kinase_AS"/>
</dbReference>
<dbReference type="RefSeq" id="XP_014562936.1">
    <property type="nucleotide sequence ID" value="XM_014707450.1"/>
</dbReference>
<evidence type="ECO:0000256" key="5">
    <source>
        <dbReference type="ARBA" id="ARBA00022741"/>
    </source>
</evidence>
<keyword evidence="11" id="KW-1185">Reference proteome</keyword>
<evidence type="ECO:0000313" key="11">
    <source>
        <dbReference type="Proteomes" id="UP000031056"/>
    </source>
</evidence>
<keyword evidence="4" id="KW-0808">Transferase</keyword>
<organism evidence="10 11">
    <name type="scientific">Ordospora colligata OC4</name>
    <dbReference type="NCBI Taxonomy" id="1354746"/>
    <lineage>
        <taxon>Eukaryota</taxon>
        <taxon>Fungi</taxon>
        <taxon>Fungi incertae sedis</taxon>
        <taxon>Microsporidia</taxon>
        <taxon>Ordosporidae</taxon>
        <taxon>Ordospora</taxon>
    </lineage>
</organism>
<dbReference type="SMART" id="SM00220">
    <property type="entry name" value="S_TKc"/>
    <property type="match status" value="1"/>
</dbReference>
<evidence type="ECO:0000256" key="4">
    <source>
        <dbReference type="ARBA" id="ARBA00022679"/>
    </source>
</evidence>
<evidence type="ECO:0000256" key="2">
    <source>
        <dbReference type="ARBA" id="ARBA00006485"/>
    </source>
</evidence>
<dbReference type="Pfam" id="PF00069">
    <property type="entry name" value="Pkinase"/>
    <property type="match status" value="1"/>
</dbReference>
<name>A0A0B2UI47_9MICR</name>
<dbReference type="PANTHER" id="PTHR24056">
    <property type="entry name" value="CELL DIVISION PROTEIN KINASE"/>
    <property type="match status" value="1"/>
</dbReference>
<dbReference type="InterPro" id="IPR050108">
    <property type="entry name" value="CDK"/>
</dbReference>
<keyword evidence="5" id="KW-0547">Nucleotide-binding</keyword>
<accession>A0A0B2UI47</accession>
<protein>
    <submittedName>
        <fullName evidence="10">Cyclin-dependent protein kinase</fullName>
    </submittedName>
</protein>
<evidence type="ECO:0000259" key="9">
    <source>
        <dbReference type="PROSITE" id="PS50011"/>
    </source>
</evidence>
<dbReference type="OrthoDB" id="1732493at2759"/>
<keyword evidence="3" id="KW-0723">Serine/threonine-protein kinase</keyword>
<keyword evidence="8" id="KW-0539">Nucleus</keyword>
<comment type="caution">
    <text evidence="10">The sequence shown here is derived from an EMBL/GenBank/DDBJ whole genome shotgun (WGS) entry which is preliminary data.</text>
</comment>
<evidence type="ECO:0000256" key="3">
    <source>
        <dbReference type="ARBA" id="ARBA00022527"/>
    </source>
</evidence>
<dbReference type="GeneID" id="26262634"/>
<dbReference type="PROSITE" id="PS50011">
    <property type="entry name" value="PROTEIN_KINASE_DOM"/>
    <property type="match status" value="1"/>
</dbReference>
<dbReference type="InterPro" id="IPR011009">
    <property type="entry name" value="Kinase-like_dom_sf"/>
</dbReference>
<evidence type="ECO:0000256" key="8">
    <source>
        <dbReference type="ARBA" id="ARBA00023242"/>
    </source>
</evidence>
<dbReference type="GO" id="GO:0004674">
    <property type="term" value="F:protein serine/threonine kinase activity"/>
    <property type="evidence" value="ECO:0007669"/>
    <property type="project" value="UniProtKB-KW"/>
</dbReference>
<dbReference type="InParanoid" id="A0A0B2UI47"/>
<evidence type="ECO:0000256" key="1">
    <source>
        <dbReference type="ARBA" id="ARBA00004123"/>
    </source>
</evidence>
<feature type="domain" description="Protein kinase" evidence="9">
    <location>
        <begin position="16"/>
        <end position="297"/>
    </location>
</feature>
<dbReference type="Proteomes" id="UP000031056">
    <property type="component" value="Unassembled WGS sequence"/>
</dbReference>
<proteinExistence type="inferred from homology"/>
<dbReference type="EMBL" id="JOKQ01000012">
    <property type="protein sequence ID" value="KHN68894.1"/>
    <property type="molecule type" value="Genomic_DNA"/>
</dbReference>
<dbReference type="FunFam" id="1.10.510.10:FF:000624">
    <property type="entry name" value="Mitogen-activated protein kinase"/>
    <property type="match status" value="1"/>
</dbReference>
<dbReference type="GO" id="GO:0007346">
    <property type="term" value="P:regulation of mitotic cell cycle"/>
    <property type="evidence" value="ECO:0007669"/>
    <property type="project" value="TreeGrafter"/>
</dbReference>
<keyword evidence="6 10" id="KW-0418">Kinase</keyword>
<dbReference type="GO" id="GO:0005634">
    <property type="term" value="C:nucleus"/>
    <property type="evidence" value="ECO:0007669"/>
    <property type="project" value="UniProtKB-SubCell"/>
</dbReference>
<dbReference type="SUPFAM" id="SSF56112">
    <property type="entry name" value="Protein kinase-like (PK-like)"/>
    <property type="match status" value="1"/>
</dbReference>
<gene>
    <name evidence="10" type="ORF">M896_121170</name>
</gene>
<dbReference type="VEuPathDB" id="MicrosporidiaDB:M896_121170"/>
<dbReference type="STRING" id="1354746.A0A0B2UI47"/>
<comment type="subcellular location">
    <subcellularLocation>
        <location evidence="1">Nucleus</location>
    </subcellularLocation>
</comment>
<dbReference type="HOGENOM" id="CLU_000288_181_1_1"/>
<dbReference type="InterPro" id="IPR000719">
    <property type="entry name" value="Prot_kinase_dom"/>
</dbReference>
<dbReference type="AlphaFoldDB" id="A0A0B2UI47"/>
<sequence>MGLMHTVGRCRSISVYEKINNICSGSFGSVYKVRCKESKNIFAIKRMNPSMCHDTNGFSVLYIREVMILRHLQHNNIMRINEVVEGAAINDFFIVMEYCDTDLKTLIQKAGPMDESMAMFFTNQLLQGLEFLHGIGVIHRDLKPSNILLMRDGCLKIADFGLARRISSQMTNLVVTLWYRPIEVLLGSESYDESVDMWSVGCIVGEMMVGEPIMPGEGEIDQLRRVFELLGYPDDKDLHGLELPHLKSIRIPDTFNAEFDKRFNGMDGEVVEFIRNMLSFDPRKRDSAHVVLSKEIMKNSALSNRDVIECSITKCID</sequence>
<dbReference type="GO" id="GO:0005524">
    <property type="term" value="F:ATP binding"/>
    <property type="evidence" value="ECO:0007669"/>
    <property type="project" value="UniProtKB-KW"/>
</dbReference>
<evidence type="ECO:0000256" key="6">
    <source>
        <dbReference type="ARBA" id="ARBA00022777"/>
    </source>
</evidence>
<dbReference type="PANTHER" id="PTHR24056:SF508">
    <property type="entry name" value="CYCLIN-DEPENDENT KINASE 10"/>
    <property type="match status" value="1"/>
</dbReference>
<dbReference type="Gene3D" id="3.30.200.20">
    <property type="entry name" value="Phosphorylase Kinase, domain 1"/>
    <property type="match status" value="1"/>
</dbReference>
<reference evidence="10 11" key="1">
    <citation type="journal article" date="2014" name="MBio">
        <title>The Ordospora colligata genome; evolution of extreme reduction in microsporidia and host-to-parasite horizontal gene transfer.</title>
        <authorList>
            <person name="Pombert J.-F."/>
            <person name="Haag K.L."/>
            <person name="Beidas S."/>
            <person name="Ebert D."/>
            <person name="Keeling P.J."/>
        </authorList>
    </citation>
    <scope>NUCLEOTIDE SEQUENCE [LARGE SCALE GENOMIC DNA]</scope>
    <source>
        <strain evidence="10 11">OC4</strain>
    </source>
</reference>
<evidence type="ECO:0000256" key="7">
    <source>
        <dbReference type="ARBA" id="ARBA00022840"/>
    </source>
</evidence>
<evidence type="ECO:0000313" key="10">
    <source>
        <dbReference type="EMBL" id="KHN68894.1"/>
    </source>
</evidence>
<comment type="similarity">
    <text evidence="2">Belongs to the protein kinase superfamily. CMGC Ser/Thr protein kinase family. CDC2/CDKX subfamily.</text>
</comment>